<proteinExistence type="predicted"/>
<organism evidence="2 3">
    <name type="scientific">Fulvivirga imtechensis AK7</name>
    <dbReference type="NCBI Taxonomy" id="1237149"/>
    <lineage>
        <taxon>Bacteria</taxon>
        <taxon>Pseudomonadati</taxon>
        <taxon>Bacteroidota</taxon>
        <taxon>Cytophagia</taxon>
        <taxon>Cytophagales</taxon>
        <taxon>Fulvivirgaceae</taxon>
        <taxon>Fulvivirga</taxon>
    </lineage>
</organism>
<evidence type="ECO:0000313" key="3">
    <source>
        <dbReference type="Proteomes" id="UP000011135"/>
    </source>
</evidence>
<keyword evidence="1" id="KW-0812">Transmembrane</keyword>
<protein>
    <recommendedName>
        <fullName evidence="4">Transmembrane protein</fullName>
    </recommendedName>
</protein>
<keyword evidence="3" id="KW-1185">Reference proteome</keyword>
<dbReference type="AlphaFoldDB" id="L8JUK9"/>
<reference evidence="2 3" key="1">
    <citation type="submission" date="2012-12" db="EMBL/GenBank/DDBJ databases">
        <title>Genome assembly of Fulvivirga imtechensis AK7.</title>
        <authorList>
            <person name="Nupur N."/>
            <person name="Khatri I."/>
            <person name="Kumar R."/>
            <person name="Subramanian S."/>
            <person name="Pinnaka A."/>
        </authorList>
    </citation>
    <scope>NUCLEOTIDE SEQUENCE [LARGE SCALE GENOMIC DNA]</scope>
    <source>
        <strain evidence="2 3">AK7</strain>
    </source>
</reference>
<gene>
    <name evidence="2" type="ORF">C900_01465</name>
</gene>
<feature type="transmembrane region" description="Helical" evidence="1">
    <location>
        <begin position="97"/>
        <end position="116"/>
    </location>
</feature>
<evidence type="ECO:0008006" key="4">
    <source>
        <dbReference type="Google" id="ProtNLM"/>
    </source>
</evidence>
<feature type="transmembrane region" description="Helical" evidence="1">
    <location>
        <begin position="62"/>
        <end position="85"/>
    </location>
</feature>
<keyword evidence="1" id="KW-0472">Membrane</keyword>
<keyword evidence="1" id="KW-1133">Transmembrane helix</keyword>
<accession>L8JUK9</accession>
<sequence>MGCPGVNLKHDSRLFIIFIAAMHIIGYILFIVHLALLLWSVGGFLEMVLPQVPWKPFTNPDFPLWVLVIHWGSVLLASIVFIYGYITHWSKTPQLMVIAYGMMALVCVLETFGYMTSKTKYLAMGAEYVTYAVILLILFKSSYFVSYFKG</sequence>
<dbReference type="eggNOG" id="ENOG50336II">
    <property type="taxonomic scope" value="Bacteria"/>
</dbReference>
<evidence type="ECO:0000256" key="1">
    <source>
        <dbReference type="SAM" id="Phobius"/>
    </source>
</evidence>
<evidence type="ECO:0000313" key="2">
    <source>
        <dbReference type="EMBL" id="ELR72470.1"/>
    </source>
</evidence>
<name>L8JUK9_9BACT</name>
<feature type="transmembrane region" description="Helical" evidence="1">
    <location>
        <begin position="128"/>
        <end position="148"/>
    </location>
</feature>
<dbReference type="Proteomes" id="UP000011135">
    <property type="component" value="Unassembled WGS sequence"/>
</dbReference>
<dbReference type="OrthoDB" id="1494505at2"/>
<dbReference type="STRING" id="1237149.C900_01465"/>
<dbReference type="EMBL" id="AMZN01000021">
    <property type="protein sequence ID" value="ELR72470.1"/>
    <property type="molecule type" value="Genomic_DNA"/>
</dbReference>
<dbReference type="RefSeq" id="WP_009578908.1">
    <property type="nucleotide sequence ID" value="NZ_AMZN01000021.1"/>
</dbReference>
<feature type="transmembrane region" description="Helical" evidence="1">
    <location>
        <begin position="14"/>
        <end position="42"/>
    </location>
</feature>
<comment type="caution">
    <text evidence="2">The sequence shown here is derived from an EMBL/GenBank/DDBJ whole genome shotgun (WGS) entry which is preliminary data.</text>
</comment>